<evidence type="ECO:0000256" key="3">
    <source>
        <dbReference type="ARBA" id="ARBA00022677"/>
    </source>
</evidence>
<reference evidence="4" key="1">
    <citation type="submission" date="2019-06" db="EMBL/GenBank/DDBJ databases">
        <authorList>
            <consortium name="Wellcome Sanger Institute Data Sharing"/>
        </authorList>
    </citation>
    <scope>NUCLEOTIDE SEQUENCE [LARGE SCALE GENOMIC DNA]</scope>
</reference>
<comment type="similarity">
    <text evidence="2">Belongs to the perilipin family.</text>
</comment>
<accession>A0A673AM40</accession>
<dbReference type="GO" id="GO:0019915">
    <property type="term" value="P:lipid storage"/>
    <property type="evidence" value="ECO:0007669"/>
    <property type="project" value="TreeGrafter"/>
</dbReference>
<dbReference type="InParanoid" id="A0A673AM40"/>
<keyword evidence="3" id="KW-0551">Lipid droplet</keyword>
<evidence type="ECO:0000256" key="2">
    <source>
        <dbReference type="ARBA" id="ARBA00006311"/>
    </source>
</evidence>
<sequence length="107" mass="11550">SAAVAESPNGGMSTMLRVSHLPLVHSALQSMTSAYTDVKGRYPLLGLMGGVAGVRIHSVSQVAMTRATPLLQSLEPQSGWSIVYKKPHVMFMSHMAWEKSSFTASQF</sequence>
<name>A0A673AM40_9TELE</name>
<dbReference type="Proteomes" id="UP000472271">
    <property type="component" value="Chromosome 16"/>
</dbReference>
<dbReference type="GO" id="GO:0005811">
    <property type="term" value="C:lipid droplet"/>
    <property type="evidence" value="ECO:0007669"/>
    <property type="project" value="UniProtKB-SubCell"/>
</dbReference>
<dbReference type="GO" id="GO:0005829">
    <property type="term" value="C:cytosol"/>
    <property type="evidence" value="ECO:0007669"/>
    <property type="project" value="TreeGrafter"/>
</dbReference>
<dbReference type="AlphaFoldDB" id="A0A673AM40"/>
<evidence type="ECO:0000256" key="1">
    <source>
        <dbReference type="ARBA" id="ARBA00004502"/>
    </source>
</evidence>
<evidence type="ECO:0000313" key="4">
    <source>
        <dbReference type="Ensembl" id="ENSSORP00005029683.1"/>
    </source>
</evidence>
<keyword evidence="5" id="KW-1185">Reference proteome</keyword>
<protein>
    <submittedName>
        <fullName evidence="4">Uncharacterized protein</fullName>
    </submittedName>
</protein>
<reference evidence="4" key="2">
    <citation type="submission" date="2025-08" db="UniProtKB">
        <authorList>
            <consortium name="Ensembl"/>
        </authorList>
    </citation>
    <scope>IDENTIFICATION</scope>
</reference>
<evidence type="ECO:0000313" key="5">
    <source>
        <dbReference type="Proteomes" id="UP000472271"/>
    </source>
</evidence>
<dbReference type="PANTHER" id="PTHR14024:SF48">
    <property type="entry name" value="PERILIPIN 6"/>
    <property type="match status" value="1"/>
</dbReference>
<reference evidence="4" key="3">
    <citation type="submission" date="2025-09" db="UniProtKB">
        <authorList>
            <consortium name="Ensembl"/>
        </authorList>
    </citation>
    <scope>IDENTIFICATION</scope>
</reference>
<dbReference type="Ensembl" id="ENSSORT00005030517.1">
    <property type="protein sequence ID" value="ENSSORP00005029683.1"/>
    <property type="gene ID" value="ENSSORG00005014175.1"/>
</dbReference>
<proteinExistence type="inferred from homology"/>
<dbReference type="GO" id="GO:0010890">
    <property type="term" value="P:positive regulation of triglyceride storage"/>
    <property type="evidence" value="ECO:0007669"/>
    <property type="project" value="TreeGrafter"/>
</dbReference>
<dbReference type="Pfam" id="PF03036">
    <property type="entry name" value="Perilipin"/>
    <property type="match status" value="1"/>
</dbReference>
<organism evidence="4 5">
    <name type="scientific">Sphaeramia orbicularis</name>
    <name type="common">orbiculate cardinalfish</name>
    <dbReference type="NCBI Taxonomy" id="375764"/>
    <lineage>
        <taxon>Eukaryota</taxon>
        <taxon>Metazoa</taxon>
        <taxon>Chordata</taxon>
        <taxon>Craniata</taxon>
        <taxon>Vertebrata</taxon>
        <taxon>Euteleostomi</taxon>
        <taxon>Actinopterygii</taxon>
        <taxon>Neopterygii</taxon>
        <taxon>Teleostei</taxon>
        <taxon>Neoteleostei</taxon>
        <taxon>Acanthomorphata</taxon>
        <taxon>Gobiaria</taxon>
        <taxon>Kurtiformes</taxon>
        <taxon>Apogonoidei</taxon>
        <taxon>Apogonidae</taxon>
        <taxon>Apogoninae</taxon>
        <taxon>Sphaeramia</taxon>
    </lineage>
</organism>
<comment type="subcellular location">
    <subcellularLocation>
        <location evidence="1">Lipid droplet</location>
    </subcellularLocation>
</comment>
<dbReference type="InterPro" id="IPR004279">
    <property type="entry name" value="Perilipin"/>
</dbReference>
<dbReference type="PANTHER" id="PTHR14024">
    <property type="entry name" value="PERILIPIN"/>
    <property type="match status" value="1"/>
</dbReference>